<dbReference type="EMBL" id="SNRW01013248">
    <property type="protein sequence ID" value="KAA6372835.1"/>
    <property type="molecule type" value="Genomic_DNA"/>
</dbReference>
<feature type="non-terminal residue" evidence="2">
    <location>
        <position position="567"/>
    </location>
</feature>
<feature type="compositionally biased region" description="Basic and acidic residues" evidence="1">
    <location>
        <begin position="368"/>
        <end position="387"/>
    </location>
</feature>
<name>A0A5J4USU9_9EUKA</name>
<evidence type="ECO:0000313" key="3">
    <source>
        <dbReference type="Proteomes" id="UP000324800"/>
    </source>
</evidence>
<sequence>MATHIILGALCMLPPRSDDTLASGPSETEQEKERVKLLGQILGFTNIPTQEKFIEELTNKHIHLVVTSTVSGLLNLLQNEKRPHKLNKEKEVLLEDIKQSPEYGQYYQALQRVFLIRTLKIVSHSYSSISISSLSSLTGLTPMKLQLFLLSQSHQFGGSKYDGKISFDVAVDYSMNLKTDEKKNVSVNVNINANVNVEKEKEKEEKKEGEENKDTEKEKEKEQTTEQPNPNPESKPLIKPKQHQNIISLPVNGTTIPLTALHSQQSLLYDLAKNIRKATRKLTEDELILIKSFTTKKPLAILKKQLQESSILTLFPTTTSSSNQLPSLIAAELPVILASLQQEKFKSAMKKLEEVRADVLRRQQAIEEKKEENERKEAKKREKEALKQAEQQQRILKEEQEKAQREAKRREAEEIKHRDGLRRIEQAKIDAASIKIQIDPDLLAGQDPDAIENYIKAKRDEINKKALDEDAEVRNLMKNRDFLVRALRERELPERVKFQKSKEQKSFENYQAVKQSRLQAHKKKWEQLFNLKQHIAPLEQYAQAKIDEITGKREEIRRKWEIDREIK</sequence>
<dbReference type="GO" id="GO:0001732">
    <property type="term" value="P:formation of cytoplasmic translation initiation complex"/>
    <property type="evidence" value="ECO:0007669"/>
    <property type="project" value="TreeGrafter"/>
</dbReference>
<dbReference type="Gene3D" id="1.25.40.860">
    <property type="match status" value="1"/>
</dbReference>
<dbReference type="GO" id="GO:0003729">
    <property type="term" value="F:mRNA binding"/>
    <property type="evidence" value="ECO:0007669"/>
    <property type="project" value="TreeGrafter"/>
</dbReference>
<dbReference type="AlphaFoldDB" id="A0A5J4USU9"/>
<feature type="compositionally biased region" description="Basic and acidic residues" evidence="1">
    <location>
        <begin position="395"/>
        <end position="416"/>
    </location>
</feature>
<proteinExistence type="predicted"/>
<feature type="region of interest" description="Disordered" evidence="1">
    <location>
        <begin position="368"/>
        <end position="416"/>
    </location>
</feature>
<gene>
    <name evidence="2" type="ORF">EZS28_031639</name>
</gene>
<evidence type="ECO:0000313" key="2">
    <source>
        <dbReference type="EMBL" id="KAA6372835.1"/>
    </source>
</evidence>
<dbReference type="PANTHER" id="PTHR14005:SF0">
    <property type="entry name" value="EUKARYOTIC TRANSLATION INITIATION FACTOR 3 SUBUNIT A"/>
    <property type="match status" value="1"/>
</dbReference>
<reference evidence="2 3" key="1">
    <citation type="submission" date="2019-03" db="EMBL/GenBank/DDBJ databases">
        <title>Single cell metagenomics reveals metabolic interactions within the superorganism composed of flagellate Streblomastix strix and complex community of Bacteroidetes bacteria on its surface.</title>
        <authorList>
            <person name="Treitli S.C."/>
            <person name="Kolisko M."/>
            <person name="Husnik F."/>
            <person name="Keeling P."/>
            <person name="Hampl V."/>
        </authorList>
    </citation>
    <scope>NUCLEOTIDE SEQUENCE [LARGE SCALE GENOMIC DNA]</scope>
    <source>
        <strain evidence="2">ST1C</strain>
    </source>
</reference>
<dbReference type="GO" id="GO:0043614">
    <property type="term" value="C:multi-eIF complex"/>
    <property type="evidence" value="ECO:0007669"/>
    <property type="project" value="TreeGrafter"/>
</dbReference>
<feature type="compositionally biased region" description="Basic and acidic residues" evidence="1">
    <location>
        <begin position="199"/>
        <end position="224"/>
    </location>
</feature>
<evidence type="ECO:0008006" key="4">
    <source>
        <dbReference type="Google" id="ProtNLM"/>
    </source>
</evidence>
<dbReference type="GO" id="GO:0003743">
    <property type="term" value="F:translation initiation factor activity"/>
    <property type="evidence" value="ECO:0007669"/>
    <property type="project" value="TreeGrafter"/>
</dbReference>
<dbReference type="PANTHER" id="PTHR14005">
    <property type="entry name" value="EUKARYOTIC TRANSLATION INITIATION FACTOR 3, THETA SUBUNIT"/>
    <property type="match status" value="1"/>
</dbReference>
<dbReference type="GO" id="GO:0071540">
    <property type="term" value="C:eukaryotic translation initiation factor 3 complex, eIF3e"/>
    <property type="evidence" value="ECO:0007669"/>
    <property type="project" value="TreeGrafter"/>
</dbReference>
<feature type="region of interest" description="Disordered" evidence="1">
    <location>
        <begin position="199"/>
        <end position="239"/>
    </location>
</feature>
<dbReference type="OrthoDB" id="18884at2759"/>
<accession>A0A5J4USU9</accession>
<evidence type="ECO:0000256" key="1">
    <source>
        <dbReference type="SAM" id="MobiDB-lite"/>
    </source>
</evidence>
<organism evidence="2 3">
    <name type="scientific">Streblomastix strix</name>
    <dbReference type="NCBI Taxonomy" id="222440"/>
    <lineage>
        <taxon>Eukaryota</taxon>
        <taxon>Metamonada</taxon>
        <taxon>Preaxostyla</taxon>
        <taxon>Oxymonadida</taxon>
        <taxon>Streblomastigidae</taxon>
        <taxon>Streblomastix</taxon>
    </lineage>
</organism>
<dbReference type="GO" id="GO:0071541">
    <property type="term" value="C:eukaryotic translation initiation factor 3 complex, eIF3m"/>
    <property type="evidence" value="ECO:0007669"/>
    <property type="project" value="TreeGrafter"/>
</dbReference>
<dbReference type="GO" id="GO:0002188">
    <property type="term" value="P:translation reinitiation"/>
    <property type="evidence" value="ECO:0007669"/>
    <property type="project" value="TreeGrafter"/>
</dbReference>
<comment type="caution">
    <text evidence="2">The sequence shown here is derived from an EMBL/GenBank/DDBJ whole genome shotgun (WGS) entry which is preliminary data.</text>
</comment>
<dbReference type="Proteomes" id="UP000324800">
    <property type="component" value="Unassembled WGS sequence"/>
</dbReference>
<protein>
    <recommendedName>
        <fullName evidence="4">PCI domain-containing protein</fullName>
    </recommendedName>
</protein>
<dbReference type="InterPro" id="IPR027512">
    <property type="entry name" value="EIF3A"/>
</dbReference>